<evidence type="ECO:0000256" key="4">
    <source>
        <dbReference type="ARBA" id="ARBA00022692"/>
    </source>
</evidence>
<evidence type="ECO:0000256" key="5">
    <source>
        <dbReference type="ARBA" id="ARBA00022989"/>
    </source>
</evidence>
<evidence type="ECO:0000256" key="1">
    <source>
        <dbReference type="ARBA" id="ARBA00004141"/>
    </source>
</evidence>
<evidence type="ECO:0000256" key="7">
    <source>
        <dbReference type="ARBA" id="ARBA00023136"/>
    </source>
</evidence>
<accession>A0AAU9N5N6</accession>
<dbReference type="InterPro" id="IPR002490">
    <property type="entry name" value="V-ATPase_116kDa_su"/>
</dbReference>
<dbReference type="PANTHER" id="PTHR11629">
    <property type="entry name" value="VACUOLAR PROTON ATPASES"/>
    <property type="match status" value="1"/>
</dbReference>
<dbReference type="GO" id="GO:0007035">
    <property type="term" value="P:vacuolar acidification"/>
    <property type="evidence" value="ECO:0007669"/>
    <property type="project" value="TreeGrafter"/>
</dbReference>
<dbReference type="AlphaFoldDB" id="A0AAU9N5N6"/>
<evidence type="ECO:0000256" key="9">
    <source>
        <dbReference type="SAM" id="MobiDB-lite"/>
    </source>
</evidence>
<feature type="region of interest" description="Disordered" evidence="9">
    <location>
        <begin position="1"/>
        <end position="23"/>
    </location>
</feature>
<evidence type="ECO:0000256" key="3">
    <source>
        <dbReference type="ARBA" id="ARBA00022448"/>
    </source>
</evidence>
<evidence type="ECO:0000313" key="10">
    <source>
        <dbReference type="EMBL" id="CAH1428233.1"/>
    </source>
</evidence>
<keyword evidence="5 8" id="KW-1133">Transmembrane helix</keyword>
<keyword evidence="7 8" id="KW-0472">Membrane</keyword>
<dbReference type="GO" id="GO:0046961">
    <property type="term" value="F:proton-transporting ATPase activity, rotational mechanism"/>
    <property type="evidence" value="ECO:0007669"/>
    <property type="project" value="InterPro"/>
</dbReference>
<evidence type="ECO:0000256" key="6">
    <source>
        <dbReference type="ARBA" id="ARBA00023065"/>
    </source>
</evidence>
<dbReference type="EMBL" id="CAKMRJ010002223">
    <property type="protein sequence ID" value="CAH1428233.1"/>
    <property type="molecule type" value="Genomic_DNA"/>
</dbReference>
<reference evidence="10 11" key="1">
    <citation type="submission" date="2022-01" db="EMBL/GenBank/DDBJ databases">
        <authorList>
            <person name="Xiong W."/>
            <person name="Schranz E."/>
        </authorList>
    </citation>
    <scope>NUCLEOTIDE SEQUENCE [LARGE SCALE GENOMIC DNA]</scope>
</reference>
<comment type="function">
    <text evidence="8">Essential component of the vacuolar proton pump (V-ATPase), a multimeric enzyme that catalyzes the translocation of protons across the membranes. Required for assembly and activity of the V-ATPase.</text>
</comment>
<dbReference type="Proteomes" id="UP001157418">
    <property type="component" value="Unassembled WGS sequence"/>
</dbReference>
<keyword evidence="3 8" id="KW-0813">Transport</keyword>
<dbReference type="Pfam" id="PF01496">
    <property type="entry name" value="V_ATPase_I"/>
    <property type="match status" value="1"/>
</dbReference>
<protein>
    <recommendedName>
        <fullName evidence="8">V-type proton ATPase subunit a</fullName>
    </recommendedName>
</protein>
<evidence type="ECO:0000256" key="8">
    <source>
        <dbReference type="RuleBase" id="RU361189"/>
    </source>
</evidence>
<comment type="similarity">
    <text evidence="2 8">Belongs to the V-ATPase 116 kDa subunit family.</text>
</comment>
<keyword evidence="11" id="KW-1185">Reference proteome</keyword>
<dbReference type="GO" id="GO:0051117">
    <property type="term" value="F:ATPase binding"/>
    <property type="evidence" value="ECO:0007669"/>
    <property type="project" value="TreeGrafter"/>
</dbReference>
<dbReference type="PANTHER" id="PTHR11629:SF72">
    <property type="entry name" value="V-TYPE PROTON ATPASE SUBUNIT A1"/>
    <property type="match status" value="1"/>
</dbReference>
<organism evidence="10 11">
    <name type="scientific">Lactuca virosa</name>
    <dbReference type="NCBI Taxonomy" id="75947"/>
    <lineage>
        <taxon>Eukaryota</taxon>
        <taxon>Viridiplantae</taxon>
        <taxon>Streptophyta</taxon>
        <taxon>Embryophyta</taxon>
        <taxon>Tracheophyta</taxon>
        <taxon>Spermatophyta</taxon>
        <taxon>Magnoliopsida</taxon>
        <taxon>eudicotyledons</taxon>
        <taxon>Gunneridae</taxon>
        <taxon>Pentapetalae</taxon>
        <taxon>asterids</taxon>
        <taxon>campanulids</taxon>
        <taxon>Asterales</taxon>
        <taxon>Asteraceae</taxon>
        <taxon>Cichorioideae</taxon>
        <taxon>Cichorieae</taxon>
        <taxon>Lactucinae</taxon>
        <taxon>Lactuca</taxon>
    </lineage>
</organism>
<comment type="caution">
    <text evidence="8">Lacks conserved residue(s) required for the propagation of feature annotation.</text>
</comment>
<dbReference type="GO" id="GO:0016471">
    <property type="term" value="C:vacuolar proton-transporting V-type ATPase complex"/>
    <property type="evidence" value="ECO:0007669"/>
    <property type="project" value="TreeGrafter"/>
</dbReference>
<feature type="compositionally biased region" description="Polar residues" evidence="9">
    <location>
        <begin position="1"/>
        <end position="18"/>
    </location>
</feature>
<sequence>MSTAMSNRKASVTTSSLAKRQASENVVGKSMALPPHLAKKRLLPPPIVHQQPPVLCYCFNFRVAKYQEANPTIYTVITFPFLFADMFGDWGHGICLLIGALVLIAREGKLITQAETWELHGDVILWSLCPTLIGNLPYVGLKFYIYEKLKRHISEEH</sequence>
<feature type="transmembrane region" description="Helical" evidence="8">
    <location>
        <begin position="87"/>
        <end position="104"/>
    </location>
</feature>
<comment type="subcellular location">
    <subcellularLocation>
        <location evidence="1">Membrane</location>
        <topology evidence="1">Multi-pass membrane protein</topology>
    </subcellularLocation>
</comment>
<keyword evidence="6 8" id="KW-0406">Ion transport</keyword>
<comment type="caution">
    <text evidence="10">The sequence shown here is derived from an EMBL/GenBank/DDBJ whole genome shotgun (WGS) entry which is preliminary data.</text>
</comment>
<keyword evidence="8" id="KW-0375">Hydrogen ion transport</keyword>
<evidence type="ECO:0000313" key="11">
    <source>
        <dbReference type="Proteomes" id="UP001157418"/>
    </source>
</evidence>
<dbReference type="GO" id="GO:0033179">
    <property type="term" value="C:proton-transporting V-type ATPase, V0 domain"/>
    <property type="evidence" value="ECO:0007669"/>
    <property type="project" value="InterPro"/>
</dbReference>
<gene>
    <name evidence="10" type="ORF">LVIROSA_LOCUS15179</name>
</gene>
<evidence type="ECO:0000256" key="2">
    <source>
        <dbReference type="ARBA" id="ARBA00009904"/>
    </source>
</evidence>
<name>A0AAU9N5N6_9ASTR</name>
<keyword evidence="4 8" id="KW-0812">Transmembrane</keyword>
<feature type="transmembrane region" description="Helical" evidence="8">
    <location>
        <begin position="124"/>
        <end position="145"/>
    </location>
</feature>
<proteinExistence type="inferred from homology"/>